<evidence type="ECO:0000256" key="1">
    <source>
        <dbReference type="ARBA" id="ARBA00004167"/>
    </source>
</evidence>
<keyword evidence="3" id="KW-1133">Transmembrane helix</keyword>
<keyword evidence="3" id="KW-0472">Membrane</keyword>
<comment type="caution">
    <text evidence="4">The sequence shown here is derived from an EMBL/GenBank/DDBJ whole genome shotgun (WGS) entry which is preliminary data.</text>
</comment>
<proteinExistence type="predicted"/>
<evidence type="ECO:0000256" key="3">
    <source>
        <dbReference type="ARBA" id="ARBA00022989"/>
    </source>
</evidence>
<protein>
    <submittedName>
        <fullName evidence="4">Glycosyltransferase family 2 protein</fullName>
    </submittedName>
</protein>
<keyword evidence="5" id="KW-1185">Reference proteome</keyword>
<dbReference type="Pfam" id="PF13704">
    <property type="entry name" value="Glyco_tranf_2_4"/>
    <property type="match status" value="1"/>
</dbReference>
<evidence type="ECO:0000313" key="4">
    <source>
        <dbReference type="EMBL" id="MBO1075802.1"/>
    </source>
</evidence>
<organism evidence="4 5">
    <name type="scientific">Roseomonas marmotae</name>
    <dbReference type="NCBI Taxonomy" id="2768161"/>
    <lineage>
        <taxon>Bacteria</taxon>
        <taxon>Pseudomonadati</taxon>
        <taxon>Pseudomonadota</taxon>
        <taxon>Alphaproteobacteria</taxon>
        <taxon>Acetobacterales</taxon>
        <taxon>Roseomonadaceae</taxon>
        <taxon>Roseomonas</taxon>
    </lineage>
</organism>
<dbReference type="RefSeq" id="WP_207448250.1">
    <property type="nucleotide sequence ID" value="NZ_CP061091.1"/>
</dbReference>
<dbReference type="Proteomes" id="UP001518990">
    <property type="component" value="Unassembled WGS sequence"/>
</dbReference>
<name>A0ABS3KEA0_9PROT</name>
<keyword evidence="2" id="KW-0812">Transmembrane</keyword>
<dbReference type="PANTHER" id="PTHR21461:SF69">
    <property type="entry name" value="GLYCOSYLTRANSFERASE FAMILY 92 PROTEIN"/>
    <property type="match status" value="1"/>
</dbReference>
<evidence type="ECO:0000313" key="5">
    <source>
        <dbReference type="Proteomes" id="UP001518990"/>
    </source>
</evidence>
<dbReference type="EMBL" id="JACTNF010000014">
    <property type="protein sequence ID" value="MBO1075802.1"/>
    <property type="molecule type" value="Genomic_DNA"/>
</dbReference>
<evidence type="ECO:0000256" key="2">
    <source>
        <dbReference type="ARBA" id="ARBA00022692"/>
    </source>
</evidence>
<reference evidence="4 5" key="1">
    <citation type="submission" date="2020-09" db="EMBL/GenBank/DDBJ databases">
        <title>Roseomonas.</title>
        <authorList>
            <person name="Zhu W."/>
        </authorList>
    </citation>
    <scope>NUCLEOTIDE SEQUENCE [LARGE SCALE GENOMIC DNA]</scope>
    <source>
        <strain evidence="4 5">1311</strain>
    </source>
</reference>
<accession>A0ABS3KEA0</accession>
<sequence length="315" mass="35883">MVTDTDSAALPRKKSSVVLMGRAKDEALHLLEWISYHKAVGFDEIVIFSNESSDGTNALLDALANAGIIHHQICHLAEGETPDKDMNKRLIEYSRLLPVEWAALLDIDEYLLLEKHNNIHDFLDDHAHADAIAFNWRSFGSSGHRERTPGLTIERFTRCAPPQSPLNRWVKSIGKLEKITGGGPHYFHLRDGNKFYYHASGNKYTNYADQEAINHDIASIHHYAIRSKLEFLLKEARGDALHPVEKQGELNRYNLKFFESRDTNHCSNTSIFRFISATKENMADFARRAGINGLLQEIEDRQNRMMRQLSTTTPA</sequence>
<comment type="subcellular location">
    <subcellularLocation>
        <location evidence="1">Membrane</location>
        <topology evidence="1">Single-pass membrane protein</topology>
    </subcellularLocation>
</comment>
<gene>
    <name evidence="4" type="ORF">IAI60_14390</name>
</gene>
<dbReference type="PANTHER" id="PTHR21461">
    <property type="entry name" value="GLYCOSYLTRANSFERASE FAMILY 92 PROTEIN"/>
    <property type="match status" value="1"/>
</dbReference>